<reference evidence="4 5" key="1">
    <citation type="journal article" date="2019" name="Sci. Rep.">
        <title>Orb-weaving spider Araneus ventricosus genome elucidates the spidroin gene catalogue.</title>
        <authorList>
            <person name="Kono N."/>
            <person name="Nakamura H."/>
            <person name="Ohtoshi R."/>
            <person name="Moran D.A.P."/>
            <person name="Shinohara A."/>
            <person name="Yoshida Y."/>
            <person name="Fujiwara M."/>
            <person name="Mori M."/>
            <person name="Tomita M."/>
            <person name="Arakawa K."/>
        </authorList>
    </citation>
    <scope>NUCLEOTIDE SEQUENCE [LARGE SCALE GENOMIC DNA]</scope>
</reference>
<accession>A0A4Y2BAP0</accession>
<organism evidence="4 5">
    <name type="scientific">Araneus ventricosus</name>
    <name type="common">Orbweaver spider</name>
    <name type="synonym">Epeira ventricosa</name>
    <dbReference type="NCBI Taxonomy" id="182803"/>
    <lineage>
        <taxon>Eukaryota</taxon>
        <taxon>Metazoa</taxon>
        <taxon>Ecdysozoa</taxon>
        <taxon>Arthropoda</taxon>
        <taxon>Chelicerata</taxon>
        <taxon>Arachnida</taxon>
        <taxon>Araneae</taxon>
        <taxon>Araneomorphae</taxon>
        <taxon>Entelegynae</taxon>
        <taxon>Araneoidea</taxon>
        <taxon>Araneidae</taxon>
        <taxon>Araneus</taxon>
    </lineage>
</organism>
<dbReference type="PANTHER" id="PTHR37984">
    <property type="entry name" value="PROTEIN CBG26694"/>
    <property type="match status" value="1"/>
</dbReference>
<evidence type="ECO:0000313" key="4">
    <source>
        <dbReference type="EMBL" id="GBL89108.1"/>
    </source>
</evidence>
<protein>
    <recommendedName>
        <fullName evidence="1">RNA-directed DNA polymerase</fullName>
        <ecNumber evidence="1">2.7.7.49</ecNumber>
    </recommendedName>
</protein>
<feature type="domain" description="Integrase zinc-binding" evidence="3">
    <location>
        <begin position="97"/>
        <end position="147"/>
    </location>
</feature>
<dbReference type="PANTHER" id="PTHR37984:SF15">
    <property type="entry name" value="INTEGRASE CATALYTIC DOMAIN-CONTAINING PROTEIN"/>
    <property type="match status" value="1"/>
</dbReference>
<dbReference type="Pfam" id="PF17921">
    <property type="entry name" value="Integrase_H2C2"/>
    <property type="match status" value="1"/>
</dbReference>
<evidence type="ECO:0000313" key="5">
    <source>
        <dbReference type="Proteomes" id="UP000499080"/>
    </source>
</evidence>
<dbReference type="OrthoDB" id="10030726at2759"/>
<dbReference type="GO" id="GO:0003964">
    <property type="term" value="F:RNA-directed DNA polymerase activity"/>
    <property type="evidence" value="ECO:0007669"/>
    <property type="project" value="UniProtKB-EC"/>
</dbReference>
<sequence length="173" mass="20487">MIRPIVRQIKDPVPPQTDPWSDKEFRESQMKEPDIKPIIEFMESSSTRPIWQDISSFSPRTKRYWALWNSLQIRNGVLYRKWESEDGKSSKWQLVLPRSRIPDVLKELHSNPKGGHIGVMKIVHNVRQQFFWNKVKEDVQEWCKSCNARKGPKRRSRGKLHDIIQSTIPKNSI</sequence>
<evidence type="ECO:0000256" key="2">
    <source>
        <dbReference type="SAM" id="MobiDB-lite"/>
    </source>
</evidence>
<evidence type="ECO:0000256" key="1">
    <source>
        <dbReference type="ARBA" id="ARBA00012493"/>
    </source>
</evidence>
<dbReference type="Proteomes" id="UP000499080">
    <property type="component" value="Unassembled WGS sequence"/>
</dbReference>
<evidence type="ECO:0000259" key="3">
    <source>
        <dbReference type="Pfam" id="PF17921"/>
    </source>
</evidence>
<dbReference type="FunFam" id="1.10.340.70:FF:000001">
    <property type="entry name" value="Retrovirus-related Pol polyprotein from transposon gypsy-like Protein"/>
    <property type="match status" value="1"/>
</dbReference>
<dbReference type="InterPro" id="IPR050951">
    <property type="entry name" value="Retrovirus_Pol_polyprotein"/>
</dbReference>
<proteinExistence type="predicted"/>
<dbReference type="EMBL" id="BGPR01000063">
    <property type="protein sequence ID" value="GBL89108.1"/>
    <property type="molecule type" value="Genomic_DNA"/>
</dbReference>
<dbReference type="EC" id="2.7.7.49" evidence="1"/>
<dbReference type="Gene3D" id="1.10.340.70">
    <property type="match status" value="1"/>
</dbReference>
<comment type="caution">
    <text evidence="4">The sequence shown here is derived from an EMBL/GenBank/DDBJ whole genome shotgun (WGS) entry which is preliminary data.</text>
</comment>
<dbReference type="AlphaFoldDB" id="A0A4Y2BAP0"/>
<name>A0A4Y2BAP0_ARAVE</name>
<keyword evidence="5" id="KW-1185">Reference proteome</keyword>
<gene>
    <name evidence="4" type="ORF">AVEN_255242_1</name>
</gene>
<feature type="region of interest" description="Disordered" evidence="2">
    <location>
        <begin position="1"/>
        <end position="27"/>
    </location>
</feature>
<dbReference type="InterPro" id="IPR041588">
    <property type="entry name" value="Integrase_H2C2"/>
</dbReference>